<evidence type="ECO:0000313" key="2">
    <source>
        <dbReference type="Proteomes" id="UP000503011"/>
    </source>
</evidence>
<dbReference type="Proteomes" id="UP000503011">
    <property type="component" value="Chromosome"/>
</dbReference>
<dbReference type="AlphaFoldDB" id="A0A6F8YJF8"/>
<dbReference type="EMBL" id="AP022871">
    <property type="protein sequence ID" value="BCB86081.1"/>
    <property type="molecule type" value="Genomic_DNA"/>
</dbReference>
<reference evidence="1 2" key="2">
    <citation type="submission" date="2020-03" db="EMBL/GenBank/DDBJ databases">
        <authorList>
            <person name="Ichikawa N."/>
            <person name="Kimura A."/>
            <person name="Kitahashi Y."/>
            <person name="Uohara A."/>
        </authorList>
    </citation>
    <scope>NUCLEOTIDE SEQUENCE [LARGE SCALE GENOMIC DNA]</scope>
    <source>
        <strain evidence="1 2">NBRC 105367</strain>
    </source>
</reference>
<reference evidence="1 2" key="1">
    <citation type="submission" date="2020-03" db="EMBL/GenBank/DDBJ databases">
        <title>Whole genome shotgun sequence of Phytohabitans suffuscus NBRC 105367.</title>
        <authorList>
            <person name="Komaki H."/>
            <person name="Tamura T."/>
        </authorList>
    </citation>
    <scope>NUCLEOTIDE SEQUENCE [LARGE SCALE GENOMIC DNA]</scope>
    <source>
        <strain evidence="1 2">NBRC 105367</strain>
    </source>
</reference>
<dbReference type="KEGG" id="psuu:Psuf_033940"/>
<accession>A0A6F8YJF8</accession>
<gene>
    <name evidence="1" type="ORF">Psuf_033940</name>
</gene>
<evidence type="ECO:0008006" key="3">
    <source>
        <dbReference type="Google" id="ProtNLM"/>
    </source>
</evidence>
<organism evidence="1 2">
    <name type="scientific">Phytohabitans suffuscus</name>
    <dbReference type="NCBI Taxonomy" id="624315"/>
    <lineage>
        <taxon>Bacteria</taxon>
        <taxon>Bacillati</taxon>
        <taxon>Actinomycetota</taxon>
        <taxon>Actinomycetes</taxon>
        <taxon>Micromonosporales</taxon>
        <taxon>Micromonosporaceae</taxon>
    </lineage>
</organism>
<sequence length="302" mass="33302">MFSEAFPDAALVMFTAAGIGFLFDHGVSIDRVPGTAAAWTRARSAPASRDRSRQAGFPLSPTLAEGGYERGHLIAHASGGGLDANVFAQARHVNQGWSPDGRRYRQLERLAAANPGCLVFHRLIYGDDTDVPDLNELTVIVDGQSHSGVFDNRPGVWTSPTRLLRRGRRFHQQVQIAFLLGLAGASAYPEHHVRLTRVSRGRVDLHVVPDLGERYAVVIEIKSTDWDALREDRVRPNVQAHIRQLLGYLDRYIEDMDAAPGDDRNLADGSGGVWDSVSGVLLYPRRPAKTARLQLIDDLISR</sequence>
<protein>
    <recommendedName>
        <fullName evidence="3">Endonuclease</fullName>
    </recommendedName>
</protein>
<proteinExistence type="predicted"/>
<name>A0A6F8YJF8_9ACTN</name>
<keyword evidence="2" id="KW-1185">Reference proteome</keyword>
<evidence type="ECO:0000313" key="1">
    <source>
        <dbReference type="EMBL" id="BCB86081.1"/>
    </source>
</evidence>